<feature type="domain" description="Mannitol dehydrogenase C-terminal" evidence="3">
    <location>
        <begin position="276"/>
        <end position="460"/>
    </location>
</feature>
<dbReference type="InterPro" id="IPR013328">
    <property type="entry name" value="6PGD_dom2"/>
</dbReference>
<dbReference type="InterPro" id="IPR013118">
    <property type="entry name" value="Mannitol_DH_C"/>
</dbReference>
<dbReference type="InterPro" id="IPR036291">
    <property type="entry name" value="NAD(P)-bd_dom_sf"/>
</dbReference>
<dbReference type="SUPFAM" id="SSF51735">
    <property type="entry name" value="NAD(P)-binding Rossmann-fold domains"/>
    <property type="match status" value="1"/>
</dbReference>
<name>A0ABM7G2V4_9SPHN</name>
<keyword evidence="1" id="KW-0560">Oxidoreductase</keyword>
<dbReference type="SUPFAM" id="SSF48179">
    <property type="entry name" value="6-phosphogluconate dehydrogenase C-terminal domain-like"/>
    <property type="match status" value="1"/>
</dbReference>
<dbReference type="Gene3D" id="3.40.50.720">
    <property type="entry name" value="NAD(P)-binding Rossmann-like Domain"/>
    <property type="match status" value="1"/>
</dbReference>
<dbReference type="PANTHER" id="PTHR43362:SF1">
    <property type="entry name" value="MANNITOL DEHYDROGENASE 2-RELATED"/>
    <property type="match status" value="1"/>
</dbReference>
<organism evidence="4 5">
    <name type="scientific">Sphingomonas bisphenolicum</name>
    <dbReference type="NCBI Taxonomy" id="296544"/>
    <lineage>
        <taxon>Bacteria</taxon>
        <taxon>Pseudomonadati</taxon>
        <taxon>Pseudomonadota</taxon>
        <taxon>Alphaproteobacteria</taxon>
        <taxon>Sphingomonadales</taxon>
        <taxon>Sphingomonadaceae</taxon>
        <taxon>Sphingomonas</taxon>
    </lineage>
</organism>
<evidence type="ECO:0000313" key="5">
    <source>
        <dbReference type="Proteomes" id="UP001059971"/>
    </source>
</evidence>
<dbReference type="PANTHER" id="PTHR43362">
    <property type="entry name" value="MANNITOL DEHYDROGENASE DSF1-RELATED"/>
    <property type="match status" value="1"/>
</dbReference>
<dbReference type="Pfam" id="PF01232">
    <property type="entry name" value="Mannitol_dh"/>
    <property type="match status" value="1"/>
</dbReference>
<accession>A0ABM7G2V4</accession>
<sequence length="464" mass="50227">MSDSNLLSNQTLDRLPAALAQADYDRDAQACGIVHFGIGAFHRAHQAWYTDRAMAQGDSDWGITGVSLRSAGVARQLNPQDGLYTLTSCSADGRTTQLIRSVRQVLVASEDPGAVIAALAAPQTHIVTFTVTEKGYCRAADGSLDLALANDGSIYSFIERGLQVRAERGLPGLTLLSCDNLAHNGRQLERLLHAYVDARNPALTAWIDRECRFPSSMVDRIVPATTDGDRDAVQAAIGLEDQGAVVTEPFSQWVIEDRFAGPRPRWDVVGAELVADVAPYEMAKLRMLNGAHSALAYLGLQNGHSFVHEAVDDPTIRPLIEALMRQEAAPTIAAAPNQDLDAYATALLARFANPALNHRLIQIAMDGSQKIPQRWLEILANNQRDGKTCPAILEALAAWRRHLRGDNAVMWGVVEDPMREQLAPLAKGEAASFAHALFGKSGLFAASWTANDAAMRALIEALGR</sequence>
<evidence type="ECO:0000313" key="4">
    <source>
        <dbReference type="EMBL" id="BBF69665.1"/>
    </source>
</evidence>
<dbReference type="InterPro" id="IPR050988">
    <property type="entry name" value="Mannitol_DH/Oxidoreductase"/>
</dbReference>
<dbReference type="PRINTS" id="PR00084">
    <property type="entry name" value="MTLDHDRGNASE"/>
</dbReference>
<dbReference type="Gene3D" id="1.10.1040.10">
    <property type="entry name" value="N-(1-d-carboxylethyl)-l-norvaline Dehydrogenase, domain 2"/>
    <property type="match status" value="1"/>
</dbReference>
<evidence type="ECO:0000259" key="2">
    <source>
        <dbReference type="Pfam" id="PF01232"/>
    </source>
</evidence>
<dbReference type="InterPro" id="IPR008927">
    <property type="entry name" value="6-PGluconate_DH-like_C_sf"/>
</dbReference>
<keyword evidence="5" id="KW-1185">Reference proteome</keyword>
<dbReference type="RefSeq" id="WP_261934204.1">
    <property type="nucleotide sequence ID" value="NZ_AP018817.1"/>
</dbReference>
<reference evidence="4" key="1">
    <citation type="submission" date="2018-07" db="EMBL/GenBank/DDBJ databases">
        <title>Complete genome sequence of Sphingomonas bisphenolicum strain AO1, a bisphenol A degradative bacterium isolated from Japanese farm field.</title>
        <authorList>
            <person name="Murakami M."/>
            <person name="Koh M."/>
            <person name="Koba S."/>
            <person name="Matsumura Y."/>
        </authorList>
    </citation>
    <scope>NUCLEOTIDE SEQUENCE</scope>
    <source>
        <strain evidence="4">AO1</strain>
    </source>
</reference>
<dbReference type="Proteomes" id="UP001059971">
    <property type="component" value="Chromosome 1"/>
</dbReference>
<dbReference type="InterPro" id="IPR013131">
    <property type="entry name" value="Mannitol_DH_N"/>
</dbReference>
<gene>
    <name evidence="4" type="ORF">SBA_ch1_18650</name>
</gene>
<dbReference type="EMBL" id="AP018817">
    <property type="protein sequence ID" value="BBF69665.1"/>
    <property type="molecule type" value="Genomic_DNA"/>
</dbReference>
<dbReference type="InterPro" id="IPR000669">
    <property type="entry name" value="Mannitol_DH"/>
</dbReference>
<proteinExistence type="predicted"/>
<evidence type="ECO:0000259" key="3">
    <source>
        <dbReference type="Pfam" id="PF08125"/>
    </source>
</evidence>
<evidence type="ECO:0000256" key="1">
    <source>
        <dbReference type="ARBA" id="ARBA00023002"/>
    </source>
</evidence>
<dbReference type="Pfam" id="PF08125">
    <property type="entry name" value="Mannitol_dh_C"/>
    <property type="match status" value="1"/>
</dbReference>
<feature type="domain" description="Mannitol dehydrogenase N-terminal" evidence="2">
    <location>
        <begin position="32"/>
        <end position="267"/>
    </location>
</feature>
<protein>
    <submittedName>
        <fullName evidence="4">Mannitol dehydrogenase</fullName>
    </submittedName>
</protein>